<proteinExistence type="predicted"/>
<dbReference type="SUPFAM" id="SSF81301">
    <property type="entry name" value="Nucleotidyltransferase"/>
    <property type="match status" value="1"/>
</dbReference>
<dbReference type="InterPro" id="IPR043519">
    <property type="entry name" value="NT_sf"/>
</dbReference>
<organism evidence="9 10">
    <name type="scientific">Candidatus Methanofastidiosum methylothiophilum</name>
    <dbReference type="NCBI Taxonomy" id="1705564"/>
    <lineage>
        <taxon>Archaea</taxon>
        <taxon>Methanobacteriati</taxon>
        <taxon>Methanobacteriota</taxon>
        <taxon>Stenosarchaea group</taxon>
        <taxon>Candidatus Methanofastidiosia</taxon>
        <taxon>Candidatus Methanofastidiosales</taxon>
        <taxon>Candidatus Methanofastidiosaceae</taxon>
        <taxon>Candidatus Methanofastidiosum</taxon>
    </lineage>
</organism>
<keyword evidence="6" id="KW-0067">ATP-binding</keyword>
<sequence length="110" mass="12900">MQRAYRLKMGKIKISDIKIKAVPVLKKHGIKKAAIFGSFVRGEDNKNSDIDFLVEFIDRDNKTLLDLIGLELDLEEIFNRKVDVITYNSIHPLLKEYILREQEVFYEEKS</sequence>
<evidence type="ECO:0000256" key="1">
    <source>
        <dbReference type="ARBA" id="ARBA00001946"/>
    </source>
</evidence>
<feature type="domain" description="Polymerase beta nucleotidyltransferase" evidence="8">
    <location>
        <begin position="23"/>
        <end position="109"/>
    </location>
</feature>
<evidence type="ECO:0000256" key="7">
    <source>
        <dbReference type="ARBA" id="ARBA00022842"/>
    </source>
</evidence>
<dbReference type="InterPro" id="IPR052038">
    <property type="entry name" value="Type-VII_TA_antitoxin"/>
</dbReference>
<keyword evidence="5" id="KW-0547">Nucleotide-binding</keyword>
<keyword evidence="4" id="KW-0479">Metal-binding</keyword>
<comment type="cofactor">
    <cofactor evidence="1">
        <name>Mg(2+)</name>
        <dbReference type="ChEBI" id="CHEBI:18420"/>
    </cofactor>
</comment>
<evidence type="ECO:0000256" key="6">
    <source>
        <dbReference type="ARBA" id="ARBA00022840"/>
    </source>
</evidence>
<dbReference type="EMBL" id="LNGD01000288">
    <property type="protein sequence ID" value="KYC44439.1"/>
    <property type="molecule type" value="Genomic_DNA"/>
</dbReference>
<evidence type="ECO:0000256" key="3">
    <source>
        <dbReference type="ARBA" id="ARBA00022695"/>
    </source>
</evidence>
<evidence type="ECO:0000313" key="9">
    <source>
        <dbReference type="EMBL" id="KYC44439.1"/>
    </source>
</evidence>
<keyword evidence="3" id="KW-0548">Nucleotidyltransferase</keyword>
<dbReference type="PANTHER" id="PTHR33571">
    <property type="entry name" value="SSL8005 PROTEIN"/>
    <property type="match status" value="1"/>
</dbReference>
<protein>
    <submittedName>
        <fullName evidence="9">Nucleotidyltransferase domain protein</fullName>
    </submittedName>
</protein>
<dbReference type="PANTHER" id="PTHR33571:SF14">
    <property type="entry name" value="PROTEIN ADENYLYLTRANSFERASE MJ0435-RELATED"/>
    <property type="match status" value="1"/>
</dbReference>
<keyword evidence="2 9" id="KW-0808">Transferase</keyword>
<name>A0A150IHL3_9EURY</name>
<comment type="caution">
    <text evidence="9">The sequence shown here is derived from an EMBL/GenBank/DDBJ whole genome shotgun (WGS) entry which is preliminary data.</text>
</comment>
<dbReference type="GO" id="GO:0016779">
    <property type="term" value="F:nucleotidyltransferase activity"/>
    <property type="evidence" value="ECO:0007669"/>
    <property type="project" value="UniProtKB-KW"/>
</dbReference>
<evidence type="ECO:0000259" key="8">
    <source>
        <dbReference type="Pfam" id="PF18765"/>
    </source>
</evidence>
<evidence type="ECO:0000256" key="4">
    <source>
        <dbReference type="ARBA" id="ARBA00022723"/>
    </source>
</evidence>
<gene>
    <name evidence="9" type="ORF">AMQ74_01968</name>
</gene>
<dbReference type="GO" id="GO:0046872">
    <property type="term" value="F:metal ion binding"/>
    <property type="evidence" value="ECO:0007669"/>
    <property type="project" value="UniProtKB-KW"/>
</dbReference>
<dbReference type="Gene3D" id="3.30.460.10">
    <property type="entry name" value="Beta Polymerase, domain 2"/>
    <property type="match status" value="1"/>
</dbReference>
<accession>A0A150IHL3</accession>
<dbReference type="InterPro" id="IPR041633">
    <property type="entry name" value="Polbeta"/>
</dbReference>
<dbReference type="AlphaFoldDB" id="A0A150IHL3"/>
<dbReference type="PATRIC" id="fig|1705564.3.peg.2197"/>
<dbReference type="Pfam" id="PF18765">
    <property type="entry name" value="Polbeta"/>
    <property type="match status" value="1"/>
</dbReference>
<evidence type="ECO:0000313" key="10">
    <source>
        <dbReference type="Proteomes" id="UP000075578"/>
    </source>
</evidence>
<dbReference type="Proteomes" id="UP000075578">
    <property type="component" value="Unassembled WGS sequence"/>
</dbReference>
<dbReference type="GO" id="GO:0005524">
    <property type="term" value="F:ATP binding"/>
    <property type="evidence" value="ECO:0007669"/>
    <property type="project" value="UniProtKB-KW"/>
</dbReference>
<evidence type="ECO:0000256" key="2">
    <source>
        <dbReference type="ARBA" id="ARBA00022679"/>
    </source>
</evidence>
<dbReference type="CDD" id="cd05403">
    <property type="entry name" value="NT_KNTase_like"/>
    <property type="match status" value="1"/>
</dbReference>
<keyword evidence="7" id="KW-0460">Magnesium</keyword>
<reference evidence="9 10" key="1">
    <citation type="journal article" date="2016" name="ISME J.">
        <title>Chasing the elusive Euryarchaeota class WSA2: genomes reveal a uniquely fastidious methyl-reducing methanogen.</title>
        <authorList>
            <person name="Nobu M.K."/>
            <person name="Narihiro T."/>
            <person name="Kuroda K."/>
            <person name="Mei R."/>
            <person name="Liu W.T."/>
        </authorList>
    </citation>
    <scope>NUCLEOTIDE SEQUENCE [LARGE SCALE GENOMIC DNA]</scope>
    <source>
        <strain evidence="9">U1lsi0528_Bin089</strain>
    </source>
</reference>
<evidence type="ECO:0000256" key="5">
    <source>
        <dbReference type="ARBA" id="ARBA00022741"/>
    </source>
</evidence>